<dbReference type="GO" id="GO:0003677">
    <property type="term" value="F:DNA binding"/>
    <property type="evidence" value="ECO:0007669"/>
    <property type="project" value="InterPro"/>
</dbReference>
<dbReference type="PANTHER" id="PTHR43014">
    <property type="entry name" value="MERCURIC REDUCTASE"/>
    <property type="match status" value="1"/>
</dbReference>
<dbReference type="SMART" id="SM00422">
    <property type="entry name" value="HTH_MERR"/>
    <property type="match status" value="1"/>
</dbReference>
<reference evidence="4 5" key="1">
    <citation type="journal article" date="2023" name="Commun. Biol.">
        <title>Reorganization of the ancestral sex-determining regions during the evolution of trioecy in Pleodorina starrii.</title>
        <authorList>
            <person name="Takahashi K."/>
            <person name="Suzuki S."/>
            <person name="Kawai-Toyooka H."/>
            <person name="Yamamoto K."/>
            <person name="Hamaji T."/>
            <person name="Ootsuki R."/>
            <person name="Yamaguchi H."/>
            <person name="Kawachi M."/>
            <person name="Higashiyama T."/>
            <person name="Nozaki H."/>
        </authorList>
    </citation>
    <scope>NUCLEOTIDE SEQUENCE [LARGE SCALE GENOMIC DNA]</scope>
    <source>
        <strain evidence="4 5">NIES-4479</strain>
    </source>
</reference>
<dbReference type="PRINTS" id="PR00040">
    <property type="entry name" value="HTHMERR"/>
</dbReference>
<evidence type="ECO:0000313" key="5">
    <source>
        <dbReference type="Proteomes" id="UP001165080"/>
    </source>
</evidence>
<comment type="caution">
    <text evidence="4">The sequence shown here is derived from an EMBL/GenBank/DDBJ whole genome shotgun (WGS) entry which is preliminary data.</text>
</comment>
<dbReference type="PROSITE" id="PS50937">
    <property type="entry name" value="HTH_MERR_2"/>
    <property type="match status" value="1"/>
</dbReference>
<dbReference type="Gene3D" id="3.30.390.30">
    <property type="match status" value="1"/>
</dbReference>
<dbReference type="PRINTS" id="PR00368">
    <property type="entry name" value="FADPNR"/>
</dbReference>
<dbReference type="SUPFAM" id="SSF55424">
    <property type="entry name" value="FAD/NAD-linked reductases, dimerisation (C-terminal) domain"/>
    <property type="match status" value="2"/>
</dbReference>
<dbReference type="PANTHER" id="PTHR43014:SF2">
    <property type="entry name" value="MERCURIC REDUCTASE"/>
    <property type="match status" value="1"/>
</dbReference>
<sequence length="1012" mass="107466">MSEHFDVAVLGMGPGGEVAAGRLLAAGKNVAVIERELIGGECAYWACIPSKTVLRPAEARTEVHKAAGVSGAEVDWASTREYRDYMIRDLDDSAQAEGYTAQGATVIRGEAGLTGPGRIRVGNREITAEHIIIATGSEAVIPPIKGIEEITAWTNRETYTTHDLPERAVVVGGSAVGVETATFLARFGVQVTLIHRGDRLLGREDPRVGELVHDYLAEAGVDIRLGASAAKAHRNGADSMVILEDGSEVAADVVIFGTGRAPRTQGLGLEAAGARLGEHGEVLIDEHARAADNLWAIGDVTAVMPFTHVAKYQGRIAADAILGRPRPASYVGIPRVVFADPEIAAAGLTTEQAQHRGIRTTATELDLAHAIARPWTYEQDPRGHLGLLADAERGVLIGAWAVGPQAGEWIHHAALAIRAQLPLELLRDQVAQFPTYHEAYQAALDQLELPQDQLEIVAFERGHYTSYSACGIPYFIGKDVADTTALIARTPQQFRDHHAIDARTGHEVLEIDLHRRAVLVRDLVRGREAWEGFDQLMVATGATPARPPLPGIEAAGIHGVQTLDDGLALRTVLERDRPGRAVVVGAGYIGLELAEALSAWGVGITVIGRPPAPLPALDPDMGALIATAMEGFGMEVRMEETVTGFATTDGKVTAVVTDQATIPTDLVILGLGVTPNTTLAAQAGIPLGATGAITVDRRLRTGIDGVWAAGDCVEKFHRVSRRHVSLPLGTHANKEGRTAGINLGGGYATFPGVLGTAVTKICDIEVGRTGLGEAEAQAAGFDPVTAVVDSTTRAGYYPGAKPIRTKLIAERGTGRLLGAQIVGEEGAAKRIDVLSVALWHETPVEELLNIDLSYAPPFSPAVPGTGTFLYRGRPQNSPGSRCTVRIGEAAAAAGMTTKALRFYEQQGLLPPVHRGPNGYRDYPPETLARLQFIRRSKAAGLSLAEIRNILQIRDAGQAPCSHVAAQLAQQLTDLDQHIAELTALRTSVAEHYQAASQGDPAQCDAEQICSYL</sequence>
<evidence type="ECO:0000256" key="2">
    <source>
        <dbReference type="ARBA" id="ARBA00022827"/>
    </source>
</evidence>
<evidence type="ECO:0000313" key="4">
    <source>
        <dbReference type="EMBL" id="GLC62526.1"/>
    </source>
</evidence>
<dbReference type="GO" id="GO:0003955">
    <property type="term" value="F:NAD(P)H dehydrogenase (quinone) activity"/>
    <property type="evidence" value="ECO:0007669"/>
    <property type="project" value="TreeGrafter"/>
</dbReference>
<dbReference type="Gene3D" id="1.10.1660.10">
    <property type="match status" value="1"/>
</dbReference>
<protein>
    <recommendedName>
        <fullName evidence="3">HTH merR-type domain-containing protein</fullName>
    </recommendedName>
</protein>
<dbReference type="Proteomes" id="UP001165080">
    <property type="component" value="Unassembled WGS sequence"/>
</dbReference>
<proteinExistence type="predicted"/>
<dbReference type="Pfam" id="PF07992">
    <property type="entry name" value="Pyr_redox_2"/>
    <property type="match status" value="2"/>
</dbReference>
<dbReference type="Pfam" id="PF13411">
    <property type="entry name" value="MerR_1"/>
    <property type="match status" value="1"/>
</dbReference>
<keyword evidence="5" id="KW-1185">Reference proteome</keyword>
<organism evidence="4 5">
    <name type="scientific">Pleodorina starrii</name>
    <dbReference type="NCBI Taxonomy" id="330485"/>
    <lineage>
        <taxon>Eukaryota</taxon>
        <taxon>Viridiplantae</taxon>
        <taxon>Chlorophyta</taxon>
        <taxon>core chlorophytes</taxon>
        <taxon>Chlorophyceae</taxon>
        <taxon>CS clade</taxon>
        <taxon>Chlamydomonadales</taxon>
        <taxon>Volvocaceae</taxon>
        <taxon>Pleodorina</taxon>
    </lineage>
</organism>
<dbReference type="Pfam" id="PF02852">
    <property type="entry name" value="Pyr_redox_dim"/>
    <property type="match status" value="2"/>
</dbReference>
<accession>A0A9W6C429</accession>
<dbReference type="PRINTS" id="PR00411">
    <property type="entry name" value="PNDRDTASEI"/>
</dbReference>
<evidence type="ECO:0000256" key="1">
    <source>
        <dbReference type="ARBA" id="ARBA00022630"/>
    </source>
</evidence>
<dbReference type="InterPro" id="IPR023753">
    <property type="entry name" value="FAD/NAD-binding_dom"/>
</dbReference>
<gene>
    <name evidence="4" type="primary">PLESTB003653</name>
    <name evidence="4" type="ORF">PLESTB_001909300</name>
</gene>
<dbReference type="EMBL" id="BRXU01000066">
    <property type="protein sequence ID" value="GLC62526.1"/>
    <property type="molecule type" value="Genomic_DNA"/>
</dbReference>
<dbReference type="InterPro" id="IPR004099">
    <property type="entry name" value="Pyr_nucl-diS_OxRdtase_dimer"/>
</dbReference>
<dbReference type="SUPFAM" id="SSF46955">
    <property type="entry name" value="Putative DNA-binding domain"/>
    <property type="match status" value="1"/>
</dbReference>
<dbReference type="GO" id="GO:0050660">
    <property type="term" value="F:flavin adenine dinucleotide binding"/>
    <property type="evidence" value="ECO:0007669"/>
    <property type="project" value="TreeGrafter"/>
</dbReference>
<name>A0A9W6C429_9CHLO</name>
<dbReference type="SUPFAM" id="SSF51905">
    <property type="entry name" value="FAD/NAD(P)-binding domain"/>
    <property type="match status" value="2"/>
</dbReference>
<dbReference type="InterPro" id="IPR036188">
    <property type="entry name" value="FAD/NAD-bd_sf"/>
</dbReference>
<dbReference type="GO" id="GO:0006355">
    <property type="term" value="P:regulation of DNA-templated transcription"/>
    <property type="evidence" value="ECO:0007669"/>
    <property type="project" value="InterPro"/>
</dbReference>
<dbReference type="Gene3D" id="3.50.50.60">
    <property type="entry name" value="FAD/NAD(P)-binding domain"/>
    <property type="match status" value="4"/>
</dbReference>
<keyword evidence="1" id="KW-0285">Flavoprotein</keyword>
<dbReference type="InterPro" id="IPR000551">
    <property type="entry name" value="MerR-type_HTH_dom"/>
</dbReference>
<evidence type="ECO:0000259" key="3">
    <source>
        <dbReference type="PROSITE" id="PS50937"/>
    </source>
</evidence>
<keyword evidence="2" id="KW-0274">FAD</keyword>
<feature type="domain" description="HTH merR-type" evidence="3">
    <location>
        <begin position="883"/>
        <end position="952"/>
    </location>
</feature>
<dbReference type="InterPro" id="IPR016156">
    <property type="entry name" value="FAD/NAD-linked_Rdtase_dimer_sf"/>
</dbReference>
<dbReference type="InterPro" id="IPR009061">
    <property type="entry name" value="DNA-bd_dom_put_sf"/>
</dbReference>
<dbReference type="CDD" id="cd04770">
    <property type="entry name" value="HTH_HMRTR"/>
    <property type="match status" value="1"/>
</dbReference>
<dbReference type="AlphaFoldDB" id="A0A9W6C429"/>